<accession>A0A931BG10</accession>
<organism evidence="2 3">
    <name type="scientific">Hymenobacter properus</name>
    <dbReference type="NCBI Taxonomy" id="2791026"/>
    <lineage>
        <taxon>Bacteria</taxon>
        <taxon>Pseudomonadati</taxon>
        <taxon>Bacteroidota</taxon>
        <taxon>Cytophagia</taxon>
        <taxon>Cytophagales</taxon>
        <taxon>Hymenobacteraceae</taxon>
        <taxon>Hymenobacter</taxon>
    </lineage>
</organism>
<dbReference type="Proteomes" id="UP000645610">
    <property type="component" value="Unassembled WGS sequence"/>
</dbReference>
<dbReference type="AlphaFoldDB" id="A0A931BG10"/>
<name>A0A931BG10_9BACT</name>
<protein>
    <submittedName>
        <fullName evidence="2">Uncharacterized protein</fullName>
    </submittedName>
</protein>
<comment type="caution">
    <text evidence="2">The sequence shown here is derived from an EMBL/GenBank/DDBJ whole genome shotgun (WGS) entry which is preliminary data.</text>
</comment>
<evidence type="ECO:0000313" key="3">
    <source>
        <dbReference type="Proteomes" id="UP000645610"/>
    </source>
</evidence>
<keyword evidence="3" id="KW-1185">Reference proteome</keyword>
<evidence type="ECO:0000313" key="2">
    <source>
        <dbReference type="EMBL" id="MBF9143244.1"/>
    </source>
</evidence>
<reference evidence="2 3" key="1">
    <citation type="submission" date="2020-11" db="EMBL/GenBank/DDBJ databases">
        <authorList>
            <person name="Kim M.K."/>
        </authorList>
    </citation>
    <scope>NUCLEOTIDE SEQUENCE [LARGE SCALE GENOMIC DNA]</scope>
    <source>
        <strain evidence="2 3">BT439</strain>
    </source>
</reference>
<proteinExistence type="predicted"/>
<dbReference type="RefSeq" id="WP_196287554.1">
    <property type="nucleotide sequence ID" value="NZ_JADQDP010000003.1"/>
</dbReference>
<dbReference type="EMBL" id="JADQDP010000003">
    <property type="protein sequence ID" value="MBF9143244.1"/>
    <property type="molecule type" value="Genomic_DNA"/>
</dbReference>
<feature type="region of interest" description="Disordered" evidence="1">
    <location>
        <begin position="26"/>
        <end position="56"/>
    </location>
</feature>
<evidence type="ECO:0000256" key="1">
    <source>
        <dbReference type="SAM" id="MobiDB-lite"/>
    </source>
</evidence>
<sequence>MYLPDGCWRNPQDGEGLRVQRMAIERKDKRAAQAQAAAQPGEGLATNAPGRSEVNDPDAQVLQVRRFGPGSGRVPAFVHHHFGNLLDR</sequence>
<gene>
    <name evidence="2" type="ORF">I2I01_16475</name>
</gene>